<evidence type="ECO:0000256" key="2">
    <source>
        <dbReference type="ARBA" id="ARBA00023125"/>
    </source>
</evidence>
<dbReference type="Proteomes" id="UP000267654">
    <property type="component" value="Unassembled WGS sequence"/>
</dbReference>
<evidence type="ECO:0000256" key="1">
    <source>
        <dbReference type="ARBA" id="ARBA00023015"/>
    </source>
</evidence>
<dbReference type="GO" id="GO:0003700">
    <property type="term" value="F:DNA-binding transcription factor activity"/>
    <property type="evidence" value="ECO:0007669"/>
    <property type="project" value="InterPro"/>
</dbReference>
<keyword evidence="3" id="KW-0804">Transcription</keyword>
<evidence type="ECO:0000259" key="4">
    <source>
        <dbReference type="PROSITE" id="PS50949"/>
    </source>
</evidence>
<gene>
    <name evidence="5" type="ORF">DRI96_02975</name>
</gene>
<dbReference type="InterPro" id="IPR050679">
    <property type="entry name" value="Bact_HTH_transcr_reg"/>
</dbReference>
<dbReference type="InterPro" id="IPR028978">
    <property type="entry name" value="Chorismate_lyase_/UTRA_dom_sf"/>
</dbReference>
<keyword evidence="2" id="KW-0238">DNA-binding</keyword>
<evidence type="ECO:0000313" key="6">
    <source>
        <dbReference type="Proteomes" id="UP000267654"/>
    </source>
</evidence>
<dbReference type="InterPro" id="IPR011663">
    <property type="entry name" value="UTRA"/>
</dbReference>
<dbReference type="GO" id="GO:0003677">
    <property type="term" value="F:DNA binding"/>
    <property type="evidence" value="ECO:0007669"/>
    <property type="project" value="UniProtKB-KW"/>
</dbReference>
<dbReference type="EMBL" id="QMQB01000089">
    <property type="protein sequence ID" value="RLE13441.1"/>
    <property type="molecule type" value="Genomic_DNA"/>
</dbReference>
<dbReference type="SUPFAM" id="SSF46785">
    <property type="entry name" value="Winged helix' DNA-binding domain"/>
    <property type="match status" value="1"/>
</dbReference>
<sequence>MKEIILNRSSPIPLHYQLSNHIKKQIEEGILKPGDPLLPESEIASLAGVSTTVVRQALSYLRRAGLIITQRGKGTFVAKPKTTLEFIQRTYSSHEELVKMGVKVSTKVLVLQEIPVVSAFLLNKLGLSGNEHVIKLSRLRFVNGVPMFLWTSYLPFRLCQPLLREDFTKVSLYKALKDKCNLHITKARRWIEVAKADFYKAKLLEIPELEPLFRIESIAYTDKGVPVEYYEGWYRTDNTKFYFEVGGEK</sequence>
<accession>A0A662DGM8</accession>
<dbReference type="Pfam" id="PF00392">
    <property type="entry name" value="GntR"/>
    <property type="match status" value="1"/>
</dbReference>
<dbReference type="InterPro" id="IPR036388">
    <property type="entry name" value="WH-like_DNA-bd_sf"/>
</dbReference>
<dbReference type="GO" id="GO:0045892">
    <property type="term" value="P:negative regulation of DNA-templated transcription"/>
    <property type="evidence" value="ECO:0007669"/>
    <property type="project" value="TreeGrafter"/>
</dbReference>
<dbReference type="Pfam" id="PF07702">
    <property type="entry name" value="UTRA"/>
    <property type="match status" value="1"/>
</dbReference>
<proteinExistence type="predicted"/>
<feature type="domain" description="HTH gntR-type" evidence="4">
    <location>
        <begin position="12"/>
        <end position="80"/>
    </location>
</feature>
<dbReference type="InterPro" id="IPR000524">
    <property type="entry name" value="Tscrpt_reg_HTH_GntR"/>
</dbReference>
<protein>
    <submittedName>
        <fullName evidence="5">GntR family transcriptional regulator</fullName>
    </submittedName>
</protein>
<comment type="caution">
    <text evidence="5">The sequence shown here is derived from an EMBL/GenBank/DDBJ whole genome shotgun (WGS) entry which is preliminary data.</text>
</comment>
<organism evidence="5 6">
    <name type="scientific">Aerophobetes bacterium</name>
    <dbReference type="NCBI Taxonomy" id="2030807"/>
    <lineage>
        <taxon>Bacteria</taxon>
        <taxon>Candidatus Aerophobota</taxon>
    </lineage>
</organism>
<dbReference type="InterPro" id="IPR036390">
    <property type="entry name" value="WH_DNA-bd_sf"/>
</dbReference>
<dbReference type="PROSITE" id="PS50949">
    <property type="entry name" value="HTH_GNTR"/>
    <property type="match status" value="1"/>
</dbReference>
<dbReference type="PANTHER" id="PTHR44846:SF1">
    <property type="entry name" value="MANNOSYL-D-GLYCERATE TRANSPORT_METABOLISM SYSTEM REPRESSOR MNGR-RELATED"/>
    <property type="match status" value="1"/>
</dbReference>
<evidence type="ECO:0000256" key="3">
    <source>
        <dbReference type="ARBA" id="ARBA00023163"/>
    </source>
</evidence>
<dbReference type="Gene3D" id="1.10.10.10">
    <property type="entry name" value="Winged helix-like DNA-binding domain superfamily/Winged helix DNA-binding domain"/>
    <property type="match status" value="1"/>
</dbReference>
<dbReference type="AlphaFoldDB" id="A0A662DGM8"/>
<keyword evidence="1" id="KW-0805">Transcription regulation</keyword>
<dbReference type="CDD" id="cd07377">
    <property type="entry name" value="WHTH_GntR"/>
    <property type="match status" value="1"/>
</dbReference>
<name>A0A662DGM8_UNCAE</name>
<dbReference type="Gene3D" id="3.40.1410.10">
    <property type="entry name" value="Chorismate lyase-like"/>
    <property type="match status" value="1"/>
</dbReference>
<dbReference type="SMART" id="SM00345">
    <property type="entry name" value="HTH_GNTR"/>
    <property type="match status" value="1"/>
</dbReference>
<evidence type="ECO:0000313" key="5">
    <source>
        <dbReference type="EMBL" id="RLE13441.1"/>
    </source>
</evidence>
<dbReference type="SMART" id="SM00866">
    <property type="entry name" value="UTRA"/>
    <property type="match status" value="1"/>
</dbReference>
<dbReference type="SUPFAM" id="SSF64288">
    <property type="entry name" value="Chorismate lyase-like"/>
    <property type="match status" value="1"/>
</dbReference>
<reference evidence="5 6" key="1">
    <citation type="submission" date="2018-06" db="EMBL/GenBank/DDBJ databases">
        <title>Extensive metabolic versatility and redundancy in microbially diverse, dynamic hydrothermal sediments.</title>
        <authorList>
            <person name="Dombrowski N."/>
            <person name="Teske A."/>
            <person name="Baker B.J."/>
        </authorList>
    </citation>
    <scope>NUCLEOTIDE SEQUENCE [LARGE SCALE GENOMIC DNA]</scope>
    <source>
        <strain evidence="5">B19_G9</strain>
    </source>
</reference>
<dbReference type="PANTHER" id="PTHR44846">
    <property type="entry name" value="MANNOSYL-D-GLYCERATE TRANSPORT/METABOLISM SYSTEM REPRESSOR MNGR-RELATED"/>
    <property type="match status" value="1"/>
</dbReference>